<evidence type="ECO:0000313" key="1">
    <source>
        <dbReference type="EMBL" id="KKN07595.1"/>
    </source>
</evidence>
<dbReference type="EMBL" id="LAZR01004552">
    <property type="protein sequence ID" value="KKN07595.1"/>
    <property type="molecule type" value="Genomic_DNA"/>
</dbReference>
<comment type="caution">
    <text evidence="1">The sequence shown here is derived from an EMBL/GenBank/DDBJ whole genome shotgun (WGS) entry which is preliminary data.</text>
</comment>
<reference evidence="1" key="1">
    <citation type="journal article" date="2015" name="Nature">
        <title>Complex archaea that bridge the gap between prokaryotes and eukaryotes.</title>
        <authorList>
            <person name="Spang A."/>
            <person name="Saw J.H."/>
            <person name="Jorgensen S.L."/>
            <person name="Zaremba-Niedzwiedzka K."/>
            <person name="Martijn J."/>
            <person name="Lind A.E."/>
            <person name="van Eijk R."/>
            <person name="Schleper C."/>
            <person name="Guy L."/>
            <person name="Ettema T.J."/>
        </authorList>
    </citation>
    <scope>NUCLEOTIDE SEQUENCE</scope>
</reference>
<proteinExistence type="predicted"/>
<gene>
    <name evidence="1" type="ORF">LCGC14_1065410</name>
</gene>
<accession>A0A0F9MJV1</accession>
<sequence>MVKITKRVGALQYSCQSCYEYREEIYVVHSQDYNLRFYICQKCVNDAKVE</sequence>
<protein>
    <submittedName>
        <fullName evidence="1">Uncharacterized protein</fullName>
    </submittedName>
</protein>
<organism evidence="1">
    <name type="scientific">marine sediment metagenome</name>
    <dbReference type="NCBI Taxonomy" id="412755"/>
    <lineage>
        <taxon>unclassified sequences</taxon>
        <taxon>metagenomes</taxon>
        <taxon>ecological metagenomes</taxon>
    </lineage>
</organism>
<name>A0A0F9MJV1_9ZZZZ</name>
<dbReference type="AlphaFoldDB" id="A0A0F9MJV1"/>